<dbReference type="InterPro" id="IPR006554">
    <property type="entry name" value="Helicase-like_DEXD_c2"/>
</dbReference>
<keyword evidence="12" id="KW-0413">Isomerase</keyword>
<dbReference type="PANTHER" id="PTHR11472:SF34">
    <property type="entry name" value="REGULATOR OF TELOMERE ELONGATION HELICASE 1"/>
    <property type="match status" value="1"/>
</dbReference>
<dbReference type="SMART" id="SM00488">
    <property type="entry name" value="DEXDc2"/>
    <property type="match status" value="1"/>
</dbReference>
<evidence type="ECO:0000256" key="5">
    <source>
        <dbReference type="ARBA" id="ARBA00022801"/>
    </source>
</evidence>
<dbReference type="Gene3D" id="3.40.50.300">
    <property type="entry name" value="P-loop containing nucleotide triphosphate hydrolases"/>
    <property type="match status" value="2"/>
</dbReference>
<keyword evidence="5 15" id="KW-0378">Hydrolase</keyword>
<evidence type="ECO:0000313" key="15">
    <source>
        <dbReference type="EMBL" id="MEJ6399732.1"/>
    </source>
</evidence>
<dbReference type="SUPFAM" id="SSF52540">
    <property type="entry name" value="P-loop containing nucleoside triphosphate hydrolases"/>
    <property type="match status" value="2"/>
</dbReference>
<dbReference type="PROSITE" id="PS51193">
    <property type="entry name" value="HELICASE_ATP_BIND_2"/>
    <property type="match status" value="1"/>
</dbReference>
<dbReference type="InterPro" id="IPR006555">
    <property type="entry name" value="ATP-dep_Helicase_C"/>
</dbReference>
<keyword evidence="7" id="KW-0067">ATP-binding</keyword>
<comment type="caution">
    <text evidence="15">The sequence shown here is derived from an EMBL/GenBank/DDBJ whole genome shotgun (WGS) entry which is preliminary data.</text>
</comment>
<evidence type="ECO:0000256" key="1">
    <source>
        <dbReference type="ARBA" id="ARBA00022485"/>
    </source>
</evidence>
<reference evidence="15 16" key="1">
    <citation type="submission" date="2023-10" db="EMBL/GenBank/DDBJ databases">
        <title>Nicoliella lavandulae sp. nov. isolated from Lavandula angustifolia flowers.</title>
        <authorList>
            <person name="Alcantara C."/>
            <person name="Zuniga M."/>
            <person name="Landete J.M."/>
            <person name="Monedero V."/>
        </authorList>
    </citation>
    <scope>NUCLEOTIDE SEQUENCE [LARGE SCALE GENOMIC DNA]</scope>
    <source>
        <strain evidence="15 16">Es01</strain>
    </source>
</reference>
<dbReference type="GO" id="GO:0003678">
    <property type="term" value="F:DNA helicase activity"/>
    <property type="evidence" value="ECO:0007669"/>
    <property type="project" value="UniProtKB-EC"/>
</dbReference>
<feature type="domain" description="Helicase ATP-binding" evidence="14">
    <location>
        <begin position="122"/>
        <end position="368"/>
    </location>
</feature>
<keyword evidence="2" id="KW-0479">Metal-binding</keyword>
<evidence type="ECO:0000256" key="6">
    <source>
        <dbReference type="ARBA" id="ARBA00022806"/>
    </source>
</evidence>
<evidence type="ECO:0000256" key="9">
    <source>
        <dbReference type="ARBA" id="ARBA00023014"/>
    </source>
</evidence>
<keyword evidence="1" id="KW-0004">4Fe-4S</keyword>
<dbReference type="Gene3D" id="1.10.30.20">
    <property type="entry name" value="Bacterial XPD DNA helicase, FeS cluster domain"/>
    <property type="match status" value="1"/>
</dbReference>
<dbReference type="SMART" id="SM00491">
    <property type="entry name" value="HELICc2"/>
    <property type="match status" value="1"/>
</dbReference>
<name>A0ABU8SKJ9_9LACO</name>
<dbReference type="GO" id="GO:0016787">
    <property type="term" value="F:hydrolase activity"/>
    <property type="evidence" value="ECO:0007669"/>
    <property type="project" value="UniProtKB-KW"/>
</dbReference>
<evidence type="ECO:0000313" key="16">
    <source>
        <dbReference type="Proteomes" id="UP001370590"/>
    </source>
</evidence>
<dbReference type="Gene3D" id="1.10.275.40">
    <property type="match status" value="1"/>
</dbReference>
<dbReference type="EMBL" id="JAWMWH010000001">
    <property type="protein sequence ID" value="MEJ6399732.1"/>
    <property type="molecule type" value="Genomic_DNA"/>
</dbReference>
<evidence type="ECO:0000256" key="10">
    <source>
        <dbReference type="ARBA" id="ARBA00023125"/>
    </source>
</evidence>
<evidence type="ECO:0000256" key="8">
    <source>
        <dbReference type="ARBA" id="ARBA00023004"/>
    </source>
</evidence>
<evidence type="ECO:0000256" key="11">
    <source>
        <dbReference type="ARBA" id="ARBA00023204"/>
    </source>
</evidence>
<dbReference type="InterPro" id="IPR042493">
    <property type="entry name" value="XPD_DNA_FeS"/>
</dbReference>
<keyword evidence="11" id="KW-0234">DNA repair</keyword>
<evidence type="ECO:0000259" key="14">
    <source>
        <dbReference type="PROSITE" id="PS51193"/>
    </source>
</evidence>
<accession>A0ABU8SKJ9</accession>
<proteinExistence type="inferred from homology"/>
<dbReference type="InterPro" id="IPR027417">
    <property type="entry name" value="P-loop_NTPase"/>
</dbReference>
<protein>
    <submittedName>
        <fullName evidence="15">ATP-dependent DNA helicase</fullName>
        <ecNumber evidence="15">3.6.4.12</ecNumber>
    </submittedName>
</protein>
<evidence type="ECO:0000256" key="3">
    <source>
        <dbReference type="ARBA" id="ARBA00022741"/>
    </source>
</evidence>
<keyword evidence="6 15" id="KW-0347">Helicase</keyword>
<dbReference type="Proteomes" id="UP001370590">
    <property type="component" value="Unassembled WGS sequence"/>
</dbReference>
<gene>
    <name evidence="15" type="ORF">R4146_00830</name>
</gene>
<keyword evidence="3" id="KW-0547">Nucleotide-binding</keyword>
<dbReference type="InterPro" id="IPR014013">
    <property type="entry name" value="Helic_SF1/SF2_ATP-bd_DinG/Rad3"/>
</dbReference>
<dbReference type="InterPro" id="IPR011604">
    <property type="entry name" value="PDDEXK-like_dom_sf"/>
</dbReference>
<dbReference type="Gene3D" id="3.90.320.10">
    <property type="match status" value="1"/>
</dbReference>
<evidence type="ECO:0000256" key="2">
    <source>
        <dbReference type="ARBA" id="ARBA00022723"/>
    </source>
</evidence>
<dbReference type="Pfam" id="PF06733">
    <property type="entry name" value="DEAD_2"/>
    <property type="match status" value="1"/>
</dbReference>
<dbReference type="InterPro" id="IPR045028">
    <property type="entry name" value="DinG/Rad3-like"/>
</dbReference>
<organism evidence="15 16">
    <name type="scientific">Nicoliella lavandulae</name>
    <dbReference type="NCBI Taxonomy" id="3082954"/>
    <lineage>
        <taxon>Bacteria</taxon>
        <taxon>Bacillati</taxon>
        <taxon>Bacillota</taxon>
        <taxon>Bacilli</taxon>
        <taxon>Lactobacillales</taxon>
        <taxon>Lactobacillaceae</taxon>
        <taxon>Nicoliella</taxon>
    </lineage>
</organism>
<sequence length="734" mass="84692">MDINHKPYLINGRADGIINAKTPIIEEIKTSDANFKDLPASILKLYWGQAKLYAHLLMHQDPQVKTVNLKLTYVQTPDQKVTRQTQTIDRDTAKQFFTQVIDEYREWLVLREQLTQNRIQSAQHLQFPFKAFRNGQRDFAAVVYKTIVLEKHLFAEAPTGTGKTMSTLFPTIKAMGTEMTDRCFYLTAKQSTRRVAENAIQIMADHGLNIKSITLTAKDQITFEQARELAPDENPYMIGYYDRLKPALKDVLAHETQITRATVEKYAEQYKLDPFEFSLDLSEFCDVIIADYNYLFDPQIHLARFFSVPDDRNCFLIDEAHNLVERSREMYSAEISNADLKTIIKQLKTEPVANEALIKRMQSIKRSFDHYDRLLGKEQVESMVFEEPLTNIVKHLNDAALEIHRWLPKQDAKSPVTEAVLDFYFQCLAYLKINDLYDSEIYRTRIIRNQFSVTFRQFCMDPSEFIAESLNLGGSAVFFSATLSPIQYYQRVLGNEADSLAYQLPSPFPPEHQLVVTAGQIQTTYYQRTASIPKICELIMTFTNSKPGHYLFFFPSFKYMQQVYDFMIQHYPAFNILLQTRQMTSEQREAYLHQFNDDDQVPLMGFAILGGIFAEGIDLAGTKLIGVGIISVGLPGLNEETNLVKDYFNAENGEGFKYAYQLPGWNHVVQAAGRLIRTATDKGIILLMDRRFNQFQYQQLFPANWNYRTTINTAQQLDQLAQSFWQSKKDSSQS</sequence>
<keyword evidence="9" id="KW-0411">Iron-sulfur</keyword>
<evidence type="ECO:0000256" key="7">
    <source>
        <dbReference type="ARBA" id="ARBA00022840"/>
    </source>
</evidence>
<keyword evidence="16" id="KW-1185">Reference proteome</keyword>
<keyword evidence="4" id="KW-0227">DNA damage</keyword>
<comment type="similarity">
    <text evidence="13">Belongs to the helicase family. DinG subfamily.</text>
</comment>
<evidence type="ECO:0000256" key="12">
    <source>
        <dbReference type="ARBA" id="ARBA00023235"/>
    </source>
</evidence>
<dbReference type="Pfam" id="PF13307">
    <property type="entry name" value="Helicase_C_2"/>
    <property type="match status" value="1"/>
</dbReference>
<evidence type="ECO:0000256" key="13">
    <source>
        <dbReference type="ARBA" id="ARBA00038058"/>
    </source>
</evidence>
<keyword evidence="10" id="KW-0238">DNA-binding</keyword>
<keyword evidence="8" id="KW-0408">Iron</keyword>
<dbReference type="EC" id="3.6.4.12" evidence="15"/>
<dbReference type="InterPro" id="IPR010614">
    <property type="entry name" value="RAD3-like_helicase_DEAD"/>
</dbReference>
<evidence type="ECO:0000256" key="4">
    <source>
        <dbReference type="ARBA" id="ARBA00022763"/>
    </source>
</evidence>
<dbReference type="PANTHER" id="PTHR11472">
    <property type="entry name" value="DNA REPAIR DEAD HELICASE RAD3/XP-D SUBFAMILY MEMBER"/>
    <property type="match status" value="1"/>
</dbReference>